<name>A0A7X2ZDS2_9BACL</name>
<proteinExistence type="predicted"/>
<gene>
    <name evidence="1" type="ORF">GNP93_20745</name>
</gene>
<comment type="caution">
    <text evidence="1">The sequence shown here is derived from an EMBL/GenBank/DDBJ whole genome shotgun (WGS) entry which is preliminary data.</text>
</comment>
<reference evidence="1 2" key="1">
    <citation type="submission" date="2019-11" db="EMBL/GenBank/DDBJ databases">
        <title>Draft genome sequences of five Paenibacillus species of dairy origin.</title>
        <authorList>
            <person name="Olajide A.M."/>
            <person name="Chen S."/>
            <person name="Lapointe G."/>
        </authorList>
    </citation>
    <scope>NUCLEOTIDE SEQUENCE [LARGE SCALE GENOMIC DNA]</scope>
    <source>
        <strain evidence="1 2">2CS3</strain>
    </source>
</reference>
<keyword evidence="2" id="KW-1185">Reference proteome</keyword>
<evidence type="ECO:0000313" key="2">
    <source>
        <dbReference type="Proteomes" id="UP000450917"/>
    </source>
</evidence>
<evidence type="ECO:0000313" key="1">
    <source>
        <dbReference type="EMBL" id="MUG73064.1"/>
    </source>
</evidence>
<accession>A0A7X2ZDS2</accession>
<dbReference type="EMBL" id="WNZX01000021">
    <property type="protein sequence ID" value="MUG73064.1"/>
    <property type="molecule type" value="Genomic_DNA"/>
</dbReference>
<protein>
    <submittedName>
        <fullName evidence="1">Uncharacterized protein</fullName>
    </submittedName>
</protein>
<dbReference type="Proteomes" id="UP000450917">
    <property type="component" value="Unassembled WGS sequence"/>
</dbReference>
<dbReference type="RefSeq" id="WP_127607332.1">
    <property type="nucleotide sequence ID" value="NZ_JARTHJ010000027.1"/>
</dbReference>
<sequence length="334" mass="38195">MKTSLDSELETNLELTNNFERFLKHGQRKSVQNIPVLDTYLTLNRNGEHLTFLVDQAGNLYDEKTLEIIYLQEHIKSELRNYVHSLRSKHYGQMIEWDNASTLIPKQAKFKVIDLETGLSFNVQRRAGSKHADVQPLTKEDTAIMKQIYNGAWSWRRKAIIVQTEDQRLAASMHGMPHGGDGIPDNDFSGHFCIHFTGSSTHGSGNVDPEHQLMVYKAAGKLVDYFNEASPYQIADAFLIALNLKEPQILKMSFADAKDPQLDYFLKEKDRLKGIRKRSSHVDKPFSGVLALEFPLEVNMYRENNRVDKATFTFQMIRGSLLEPWTITSISMVS</sequence>
<organism evidence="1 2">
    <name type="scientific">Paenibacillus validus</name>
    <dbReference type="NCBI Taxonomy" id="44253"/>
    <lineage>
        <taxon>Bacteria</taxon>
        <taxon>Bacillati</taxon>
        <taxon>Bacillota</taxon>
        <taxon>Bacilli</taxon>
        <taxon>Bacillales</taxon>
        <taxon>Paenibacillaceae</taxon>
        <taxon>Paenibacillus</taxon>
    </lineage>
</organism>
<dbReference type="AlphaFoldDB" id="A0A7X2ZDS2"/>